<accession>W6YMD1</accession>
<evidence type="ECO:0000313" key="2">
    <source>
        <dbReference type="EMBL" id="EUC32571.1"/>
    </source>
</evidence>
<dbReference type="EMBL" id="KI964630">
    <property type="protein sequence ID" value="EUC32571.1"/>
    <property type="molecule type" value="Genomic_DNA"/>
</dbReference>
<name>W6YMD1_COCC2</name>
<dbReference type="OrthoDB" id="10493578at2759"/>
<sequence length="139" mass="15117">MSTAVAVWFNSTGRDKGGQLERRRRLVETWRKQRVKEGSGARVWLCSRLADVQRGAQPMASRRILPQRQWAVADRVGVAAAAARTALPIHYPQPGGLQARDMTAIQPMLINGDGRDGDGQGAASRIEAKSSQATVQRAA</sequence>
<dbReference type="Proteomes" id="UP000053841">
    <property type="component" value="Unassembled WGS sequence"/>
</dbReference>
<dbReference type="RefSeq" id="XP_007713119.1">
    <property type="nucleotide sequence ID" value="XM_007714929.1"/>
</dbReference>
<dbReference type="GeneID" id="19146096"/>
<dbReference type="HOGENOM" id="CLU_1844750_0_0_1"/>
<reference evidence="2 3" key="1">
    <citation type="journal article" date="2013" name="PLoS Genet.">
        <title>Comparative genome structure, secondary metabolite, and effector coding capacity across Cochliobolus pathogens.</title>
        <authorList>
            <person name="Condon B.J."/>
            <person name="Leng Y."/>
            <person name="Wu D."/>
            <person name="Bushley K.E."/>
            <person name="Ohm R.A."/>
            <person name="Otillar R."/>
            <person name="Martin J."/>
            <person name="Schackwitz W."/>
            <person name="Grimwood J."/>
            <person name="MohdZainudin N."/>
            <person name="Xue C."/>
            <person name="Wang R."/>
            <person name="Manning V.A."/>
            <person name="Dhillon B."/>
            <person name="Tu Z.J."/>
            <person name="Steffenson B.J."/>
            <person name="Salamov A."/>
            <person name="Sun H."/>
            <person name="Lowry S."/>
            <person name="LaButti K."/>
            <person name="Han J."/>
            <person name="Copeland A."/>
            <person name="Lindquist E."/>
            <person name="Barry K."/>
            <person name="Schmutz J."/>
            <person name="Baker S.E."/>
            <person name="Ciuffetti L.M."/>
            <person name="Grigoriev I.V."/>
            <person name="Zhong S."/>
            <person name="Turgeon B.G."/>
        </authorList>
    </citation>
    <scope>NUCLEOTIDE SEQUENCE [LARGE SCALE GENOMIC DNA]</scope>
    <source>
        <strain evidence="2 3">26-R-13</strain>
    </source>
</reference>
<gene>
    <name evidence="2" type="ORF">COCCADRAFT_26952</name>
</gene>
<organism evidence="2 3">
    <name type="scientific">Cochliobolus carbonum (strain 26-R-13)</name>
    <name type="common">Maize leaf spot fungus</name>
    <name type="synonym">Bipolaris zeicola</name>
    <dbReference type="NCBI Taxonomy" id="930089"/>
    <lineage>
        <taxon>Eukaryota</taxon>
        <taxon>Fungi</taxon>
        <taxon>Dikarya</taxon>
        <taxon>Ascomycota</taxon>
        <taxon>Pezizomycotina</taxon>
        <taxon>Dothideomycetes</taxon>
        <taxon>Pleosporomycetidae</taxon>
        <taxon>Pleosporales</taxon>
        <taxon>Pleosporineae</taxon>
        <taxon>Pleosporaceae</taxon>
        <taxon>Bipolaris</taxon>
    </lineage>
</organism>
<dbReference type="AlphaFoldDB" id="W6YMD1"/>
<feature type="compositionally biased region" description="Polar residues" evidence="1">
    <location>
        <begin position="129"/>
        <end position="139"/>
    </location>
</feature>
<proteinExistence type="predicted"/>
<evidence type="ECO:0000313" key="3">
    <source>
        <dbReference type="Proteomes" id="UP000053841"/>
    </source>
</evidence>
<dbReference type="KEGG" id="bze:COCCADRAFT_26952"/>
<protein>
    <submittedName>
        <fullName evidence="2">Uncharacterized protein</fullName>
    </submittedName>
</protein>
<evidence type="ECO:0000256" key="1">
    <source>
        <dbReference type="SAM" id="MobiDB-lite"/>
    </source>
</evidence>
<feature type="region of interest" description="Disordered" evidence="1">
    <location>
        <begin position="109"/>
        <end position="139"/>
    </location>
</feature>
<keyword evidence="3" id="KW-1185">Reference proteome</keyword>